<keyword evidence="5" id="KW-0539">Nucleus</keyword>
<dbReference type="GO" id="GO:0016556">
    <property type="term" value="P:mRNA modification"/>
    <property type="evidence" value="ECO:0007669"/>
    <property type="project" value="InterPro"/>
</dbReference>
<dbReference type="Proteomes" id="UP001230268">
    <property type="component" value="Unassembled WGS sequence"/>
</dbReference>
<proteinExistence type="inferred from homology"/>
<sequence>MSVGGSLEDIVNDCAKLNDVDALKTYLLAIICELQQEIVKTKATVEDFRAVHKFDNIYEKGASINALVDPVVNSEILHLKQVLRAKEDELKAAKEQCEAQKFNPQAPIGRALFARCKDLMTENEELGRIVLQSQVQPLTLDLFKEREATKALKNQIMWMHQYNTELEEENDLLFNKSTKQAEEIAVCPLATCNSNAQMLRKEKEEMAKRLDGHHRKADPDSSQAVSAMESSVLSNRDVSPRRDESTKHEHRSSKDDKLRYRDKKPSERRDSDRRELDRRDSDRRDSDRRDPDRRESKHSERTKDDKYDDDKGLKRDSTKGVSSTSSIRKSERYSPRRDDRRGSSPKDTRSKRPERYRSRSRRNSRESVRDDRSPYRRRRRSRSPRSSRRY</sequence>
<keyword evidence="6" id="KW-0175">Coiled coil</keyword>
<evidence type="ECO:0000256" key="7">
    <source>
        <dbReference type="SAM" id="MobiDB-lite"/>
    </source>
</evidence>
<dbReference type="Pfam" id="PF17098">
    <property type="entry name" value="Wtap"/>
    <property type="match status" value="1"/>
</dbReference>
<name>A0AAD8LQ75_BABGI</name>
<feature type="compositionally biased region" description="Basic and acidic residues" evidence="7">
    <location>
        <begin position="238"/>
        <end position="318"/>
    </location>
</feature>
<feature type="compositionally biased region" description="Basic residues" evidence="7">
    <location>
        <begin position="375"/>
        <end position="390"/>
    </location>
</feature>
<dbReference type="GO" id="GO:0005634">
    <property type="term" value="C:nucleus"/>
    <property type="evidence" value="ECO:0007669"/>
    <property type="project" value="UniProtKB-SubCell"/>
</dbReference>
<keyword evidence="9" id="KW-1185">Reference proteome</keyword>
<keyword evidence="4" id="KW-0508">mRNA splicing</keyword>
<feature type="compositionally biased region" description="Basic and acidic residues" evidence="7">
    <location>
        <begin position="328"/>
        <end position="374"/>
    </location>
</feature>
<dbReference type="EMBL" id="JAVEPI010000002">
    <property type="protein sequence ID" value="KAK1443256.1"/>
    <property type="molecule type" value="Genomic_DNA"/>
</dbReference>
<feature type="region of interest" description="Disordered" evidence="7">
    <location>
        <begin position="207"/>
        <end position="390"/>
    </location>
</feature>
<dbReference type="PANTHER" id="PTHR15217:SF0">
    <property type="entry name" value="PRE-MRNA-SPLICING REGULATOR WTAP"/>
    <property type="match status" value="1"/>
</dbReference>
<gene>
    <name evidence="8" type="ORF">BgAZ_201320</name>
</gene>
<dbReference type="GO" id="GO:0008380">
    <property type="term" value="P:RNA splicing"/>
    <property type="evidence" value="ECO:0007669"/>
    <property type="project" value="UniProtKB-KW"/>
</dbReference>
<dbReference type="InterPro" id="IPR033757">
    <property type="entry name" value="WTAP"/>
</dbReference>
<protein>
    <submittedName>
        <fullName evidence="8">WTAP/Mum2p domain containing protein</fullName>
    </submittedName>
</protein>
<evidence type="ECO:0000256" key="1">
    <source>
        <dbReference type="ARBA" id="ARBA00004123"/>
    </source>
</evidence>
<reference evidence="8" key="1">
    <citation type="submission" date="2023-08" db="EMBL/GenBank/DDBJ databases">
        <title>Draft sequence of the Babesia gibsoni genome.</title>
        <authorList>
            <person name="Yamagishi J.Y."/>
            <person name="Xuan X.X."/>
        </authorList>
    </citation>
    <scope>NUCLEOTIDE SEQUENCE</scope>
    <source>
        <strain evidence="8">Azabu</strain>
    </source>
</reference>
<keyword evidence="3" id="KW-0507">mRNA processing</keyword>
<feature type="coiled-coil region" evidence="6">
    <location>
        <begin position="76"/>
        <end position="103"/>
    </location>
</feature>
<evidence type="ECO:0000256" key="3">
    <source>
        <dbReference type="ARBA" id="ARBA00022664"/>
    </source>
</evidence>
<evidence type="ECO:0000256" key="5">
    <source>
        <dbReference type="ARBA" id="ARBA00023242"/>
    </source>
</evidence>
<dbReference type="PANTHER" id="PTHR15217">
    <property type="entry name" value="WILMS' TUMOR 1-ASSOCIATING PROTEIN"/>
    <property type="match status" value="1"/>
</dbReference>
<dbReference type="GO" id="GO:0006397">
    <property type="term" value="P:mRNA processing"/>
    <property type="evidence" value="ECO:0007669"/>
    <property type="project" value="UniProtKB-KW"/>
</dbReference>
<comment type="similarity">
    <text evidence="2">Belongs to the fl(2)d family.</text>
</comment>
<accession>A0AAD8LQ75</accession>
<evidence type="ECO:0000256" key="6">
    <source>
        <dbReference type="SAM" id="Coils"/>
    </source>
</evidence>
<comment type="caution">
    <text evidence="8">The sequence shown here is derived from an EMBL/GenBank/DDBJ whole genome shotgun (WGS) entry which is preliminary data.</text>
</comment>
<feature type="compositionally biased region" description="Polar residues" evidence="7">
    <location>
        <begin position="220"/>
        <end position="237"/>
    </location>
</feature>
<evidence type="ECO:0000313" key="8">
    <source>
        <dbReference type="EMBL" id="KAK1443256.1"/>
    </source>
</evidence>
<evidence type="ECO:0000256" key="2">
    <source>
        <dbReference type="ARBA" id="ARBA00010313"/>
    </source>
</evidence>
<evidence type="ECO:0000313" key="9">
    <source>
        <dbReference type="Proteomes" id="UP001230268"/>
    </source>
</evidence>
<organism evidence="8 9">
    <name type="scientific">Babesia gibsoni</name>
    <dbReference type="NCBI Taxonomy" id="33632"/>
    <lineage>
        <taxon>Eukaryota</taxon>
        <taxon>Sar</taxon>
        <taxon>Alveolata</taxon>
        <taxon>Apicomplexa</taxon>
        <taxon>Aconoidasida</taxon>
        <taxon>Piroplasmida</taxon>
        <taxon>Babesiidae</taxon>
        <taxon>Babesia</taxon>
    </lineage>
</organism>
<dbReference type="AlphaFoldDB" id="A0AAD8LQ75"/>
<dbReference type="GO" id="GO:0000381">
    <property type="term" value="P:regulation of alternative mRNA splicing, via spliceosome"/>
    <property type="evidence" value="ECO:0007669"/>
    <property type="project" value="InterPro"/>
</dbReference>
<comment type="subcellular location">
    <subcellularLocation>
        <location evidence="1">Nucleus</location>
    </subcellularLocation>
</comment>
<evidence type="ECO:0000256" key="4">
    <source>
        <dbReference type="ARBA" id="ARBA00023187"/>
    </source>
</evidence>